<feature type="domain" description="Dynamin N-terminal" evidence="2">
    <location>
        <begin position="50"/>
        <end position="206"/>
    </location>
</feature>
<dbReference type="Proteomes" id="UP000663623">
    <property type="component" value="Chromosome"/>
</dbReference>
<dbReference type="RefSeq" id="WP_207180700.1">
    <property type="nucleotide sequence ID" value="NZ_AP024480.1"/>
</dbReference>
<evidence type="ECO:0000313" key="4">
    <source>
        <dbReference type="Proteomes" id="UP000663623"/>
    </source>
</evidence>
<dbReference type="Gene3D" id="3.40.50.300">
    <property type="entry name" value="P-loop containing nucleotide triphosphate hydrolases"/>
    <property type="match status" value="1"/>
</dbReference>
<protein>
    <recommendedName>
        <fullName evidence="2">Dynamin N-terminal domain-containing protein</fullName>
    </recommendedName>
</protein>
<feature type="coiled-coil region" evidence="1">
    <location>
        <begin position="542"/>
        <end position="586"/>
    </location>
</feature>
<dbReference type="SUPFAM" id="SSF52540">
    <property type="entry name" value="P-loop containing nucleoside triphosphate hydrolases"/>
    <property type="match status" value="1"/>
</dbReference>
<gene>
    <name evidence="3" type="ORF">CaldiYA01_03510</name>
</gene>
<organism evidence="3 4">
    <name type="scientific">Caldicellulosiruptor diazotrophicus</name>
    <dbReference type="NCBI Taxonomy" id="2806205"/>
    <lineage>
        <taxon>Bacteria</taxon>
        <taxon>Bacillati</taxon>
        <taxon>Bacillota</taxon>
        <taxon>Bacillota incertae sedis</taxon>
        <taxon>Caldicellulosiruptorales</taxon>
        <taxon>Caldicellulosiruptoraceae</taxon>
        <taxon>Caldicellulosiruptor</taxon>
    </lineage>
</organism>
<sequence length="592" mass="69433">MRKTAYDIMQENIKSFTQQIKNLSEEIDSESIKRLANSIEEKIKKDAFYLVVLGQFKRGKSTLINYMLGTNLLPTGVLPLTSTITKIYYSPEVKIDVIFNNGVKKEISVDELELYCTEKGNPKNQKGVDTIEIGYPFDFLNKDVVIVDTPGIGSIYQHNTDVTYEFIEKADAVIFVLSVDPPITEVEKQFLLKIAESVDKIFFVINKCELTNRNELKEIATFTENVIKDVTKKENINIFPISAKMALEGKMQENIEVIRKSGIEIFEEELKRFLREEKEKVQFLSNLKSLDSFLEVCRTFLESDMKLKAMPLKQLEENIVKFDEFLDKINRNKIEIYRLFKVEINDILTSFDDQIEKIKKEITINITKKVKDYYPSIARFKRLKQKEYLERYLEEAIVQEFEFQKGGLEKYVEDEFAILLSRYCEKINELIKSIKDTTKDLFSVEISYYEGLQRLVAQSKFTYKIGYEVGALEIDPVYFTYLLPKKLAQKIILKRVLDRVEIDVDRNIGRIRYDLLRRMEESFEAFKTDMDDKISYVCSLISELLRNTRDDFNKNKSELERKMAYNQKVLEKIMQLKDEISQAIVDQTKNRN</sequence>
<evidence type="ECO:0000259" key="2">
    <source>
        <dbReference type="Pfam" id="PF00350"/>
    </source>
</evidence>
<evidence type="ECO:0000313" key="3">
    <source>
        <dbReference type="EMBL" id="BCS80391.1"/>
    </source>
</evidence>
<accession>A0ABN6E4W3</accession>
<dbReference type="InterPro" id="IPR051943">
    <property type="entry name" value="TRAFAC_Dynamin-like_GTPase"/>
</dbReference>
<name>A0ABN6E4W3_9FIRM</name>
<keyword evidence="4" id="KW-1185">Reference proteome</keyword>
<evidence type="ECO:0000256" key="1">
    <source>
        <dbReference type="SAM" id="Coils"/>
    </source>
</evidence>
<dbReference type="PANTHER" id="PTHR43681">
    <property type="entry name" value="TRANSMEMBRANE GTPASE FZO"/>
    <property type="match status" value="1"/>
</dbReference>
<dbReference type="Pfam" id="PF00350">
    <property type="entry name" value="Dynamin_N"/>
    <property type="match status" value="1"/>
</dbReference>
<dbReference type="CDD" id="cd09912">
    <property type="entry name" value="DLP_2"/>
    <property type="match status" value="1"/>
</dbReference>
<reference evidence="3 4" key="1">
    <citation type="submission" date="2021-02" db="EMBL/GenBank/DDBJ databases">
        <title>Nitrogen-fixing ability and nitrogen fixation related genes of thermophilic fermentative bacteria in the genus Caldicellulosiruptor.</title>
        <authorList>
            <person name="Chen Y."/>
            <person name="Nishihara A."/>
            <person name="Haruta S."/>
        </authorList>
    </citation>
    <scope>NUCLEOTIDE SEQUENCE [LARGE SCALE GENOMIC DNA]</scope>
    <source>
        <strain evidence="3 4">YA01</strain>
    </source>
</reference>
<dbReference type="EMBL" id="AP024480">
    <property type="protein sequence ID" value="BCS80391.1"/>
    <property type="molecule type" value="Genomic_DNA"/>
</dbReference>
<keyword evidence="1" id="KW-0175">Coiled coil</keyword>
<dbReference type="InterPro" id="IPR027417">
    <property type="entry name" value="P-loop_NTPase"/>
</dbReference>
<feature type="coiled-coil region" evidence="1">
    <location>
        <begin position="6"/>
        <end position="33"/>
    </location>
</feature>
<proteinExistence type="predicted"/>
<dbReference type="PANTHER" id="PTHR43681:SF1">
    <property type="entry name" value="SARCALUMENIN"/>
    <property type="match status" value="1"/>
</dbReference>
<dbReference type="InterPro" id="IPR045063">
    <property type="entry name" value="Dynamin_N"/>
</dbReference>